<evidence type="ECO:0000313" key="6">
    <source>
        <dbReference type="Proteomes" id="UP000005730"/>
    </source>
</evidence>
<dbReference type="HOGENOM" id="CLU_1331404_0_0_0"/>
<dbReference type="STRING" id="926567.TheveDRAFT_1292"/>
<evidence type="ECO:0000256" key="1">
    <source>
        <dbReference type="ARBA" id="ARBA00005901"/>
    </source>
</evidence>
<organism evidence="5 6">
    <name type="scientific">Thermanaerovibrio velox DSM 12556</name>
    <dbReference type="NCBI Taxonomy" id="926567"/>
    <lineage>
        <taxon>Bacteria</taxon>
        <taxon>Thermotogati</taxon>
        <taxon>Synergistota</taxon>
        <taxon>Synergistia</taxon>
        <taxon>Synergistales</taxon>
        <taxon>Synergistaceae</taxon>
        <taxon>Thermanaerovibrio</taxon>
    </lineage>
</organism>
<dbReference type="Proteomes" id="UP000005730">
    <property type="component" value="Chromosome"/>
</dbReference>
<dbReference type="Pfam" id="PF01991">
    <property type="entry name" value="vATP-synt_E"/>
    <property type="match status" value="1"/>
</dbReference>
<dbReference type="SUPFAM" id="SSF160527">
    <property type="entry name" value="V-type ATPase subunit E-like"/>
    <property type="match status" value="1"/>
</dbReference>
<protein>
    <submittedName>
        <fullName evidence="5">Vacuolar-type H+-ATPase subunit E</fullName>
    </submittedName>
</protein>
<accession>H0UNJ7</accession>
<dbReference type="GO" id="GO:0033178">
    <property type="term" value="C:proton-transporting two-sector ATPase complex, catalytic domain"/>
    <property type="evidence" value="ECO:0007669"/>
    <property type="project" value="InterPro"/>
</dbReference>
<dbReference type="eggNOG" id="COG1390">
    <property type="taxonomic scope" value="Bacteria"/>
</dbReference>
<dbReference type="GO" id="GO:0046961">
    <property type="term" value="F:proton-transporting ATPase activity, rotational mechanism"/>
    <property type="evidence" value="ECO:0007669"/>
    <property type="project" value="InterPro"/>
</dbReference>
<dbReference type="RefSeq" id="WP_006583906.1">
    <property type="nucleotide sequence ID" value="NZ_CM001377.1"/>
</dbReference>
<dbReference type="InterPro" id="IPR002842">
    <property type="entry name" value="ATPase_V1_Esu"/>
</dbReference>
<comment type="similarity">
    <text evidence="1">Belongs to the V-ATPase E subunit family.</text>
</comment>
<evidence type="ECO:0000256" key="3">
    <source>
        <dbReference type="ARBA" id="ARBA00023065"/>
    </source>
</evidence>
<dbReference type="OrthoDB" id="4629at2"/>
<keyword evidence="4" id="KW-0175">Coiled coil</keyword>
<sequence length="203" mass="23542">MTIRDDKLEALRELILDQGEANRRELLKRGQEELEGWLKEQREKLEREEELILQDARRRAEDIRLRQVINAEREDSLETLRFQNRLISDAVSMLRDELTRLRERDDYPSILAGLAIEGMGAAGLDGSYRIRLSASDQDLGDRVVWLVKTHLPGADLVFDPEPAPITGGLWLSSEDRRKEVRLDWQSRSKEMADLVAERLLQLL</sequence>
<name>H0UNJ7_9BACT</name>
<dbReference type="Gene3D" id="3.30.2320.30">
    <property type="entry name" value="ATP synthase, E subunit, C-terminal"/>
    <property type="match status" value="1"/>
</dbReference>
<keyword evidence="2" id="KW-0813">Transport</keyword>
<keyword evidence="3" id="KW-0406">Ion transport</keyword>
<dbReference type="AlphaFoldDB" id="H0UNJ7"/>
<evidence type="ECO:0000313" key="5">
    <source>
        <dbReference type="EMBL" id="EHM10412.1"/>
    </source>
</evidence>
<keyword evidence="6" id="KW-1185">Reference proteome</keyword>
<evidence type="ECO:0000256" key="4">
    <source>
        <dbReference type="SAM" id="Coils"/>
    </source>
</evidence>
<dbReference type="InterPro" id="IPR038495">
    <property type="entry name" value="ATPase_E_C"/>
</dbReference>
<evidence type="ECO:0000256" key="2">
    <source>
        <dbReference type="ARBA" id="ARBA00022448"/>
    </source>
</evidence>
<feature type="coiled-coil region" evidence="4">
    <location>
        <begin position="31"/>
        <end position="58"/>
    </location>
</feature>
<proteinExistence type="inferred from homology"/>
<dbReference type="EMBL" id="CM001377">
    <property type="protein sequence ID" value="EHM10412.1"/>
    <property type="molecule type" value="Genomic_DNA"/>
</dbReference>
<reference evidence="5 6" key="1">
    <citation type="submission" date="2011-10" db="EMBL/GenBank/DDBJ databases">
        <title>The Noncontiguous Finished genome of Thermanaerovibrio velox DSM 12556.</title>
        <authorList>
            <consortium name="US DOE Joint Genome Institute (JGI-PGF)"/>
            <person name="Lucas S."/>
            <person name="Copeland A."/>
            <person name="Lapidus A."/>
            <person name="Glavina del Rio T."/>
            <person name="Dalin E."/>
            <person name="Tice H."/>
            <person name="Bruce D."/>
            <person name="Goodwin L."/>
            <person name="Pitluck S."/>
            <person name="Peters L."/>
            <person name="Mikhailova N."/>
            <person name="Teshima H."/>
            <person name="Kyrpides N."/>
            <person name="Mavromatis K."/>
            <person name="Ivanova N."/>
            <person name="Markowitz V."/>
            <person name="Cheng J.-F."/>
            <person name="Hugenholtz P."/>
            <person name="Woyke T."/>
            <person name="Wu D."/>
            <person name="Spring S."/>
            <person name="Brambilla E.-M."/>
            <person name="Klenk H.-P."/>
            <person name="Eisen J.A."/>
        </authorList>
    </citation>
    <scope>NUCLEOTIDE SEQUENCE [LARGE SCALE GENOMIC DNA]</scope>
    <source>
        <strain evidence="5 6">DSM 12556</strain>
    </source>
</reference>
<gene>
    <name evidence="5" type="ORF">TheveDRAFT_1292</name>
</gene>